<protein>
    <submittedName>
        <fullName evidence="3">Rod-binding protein</fullName>
    </submittedName>
</protein>
<dbReference type="Pfam" id="PF10135">
    <property type="entry name" value="Rod-binding"/>
    <property type="match status" value="1"/>
</dbReference>
<dbReference type="AlphaFoldDB" id="A0A2W5RFJ4"/>
<feature type="domain" description="Flagellar protein FlgJ N-terminal" evidence="2">
    <location>
        <begin position="45"/>
        <end position="90"/>
    </location>
</feature>
<evidence type="ECO:0000256" key="1">
    <source>
        <dbReference type="SAM" id="MobiDB-lite"/>
    </source>
</evidence>
<gene>
    <name evidence="3" type="ORF">DI544_05635</name>
</gene>
<organism evidence="3 4">
    <name type="scientific">Sphingomonas taxi</name>
    <dbReference type="NCBI Taxonomy" id="1549858"/>
    <lineage>
        <taxon>Bacteria</taxon>
        <taxon>Pseudomonadati</taxon>
        <taxon>Pseudomonadota</taxon>
        <taxon>Alphaproteobacteria</taxon>
        <taxon>Sphingomonadales</taxon>
        <taxon>Sphingomonadaceae</taxon>
        <taxon>Sphingomonas</taxon>
    </lineage>
</organism>
<comment type="caution">
    <text evidence="3">The sequence shown here is derived from an EMBL/GenBank/DDBJ whole genome shotgun (WGS) entry which is preliminary data.</text>
</comment>
<evidence type="ECO:0000313" key="3">
    <source>
        <dbReference type="EMBL" id="PZQ62070.1"/>
    </source>
</evidence>
<reference evidence="3 4" key="1">
    <citation type="submission" date="2017-08" db="EMBL/GenBank/DDBJ databases">
        <title>Infants hospitalized years apart are colonized by the same room-sourced microbial strains.</title>
        <authorList>
            <person name="Brooks B."/>
            <person name="Olm M.R."/>
            <person name="Firek B.A."/>
            <person name="Baker R."/>
            <person name="Thomas B.C."/>
            <person name="Morowitz M.J."/>
            <person name="Banfield J.F."/>
        </authorList>
    </citation>
    <scope>NUCLEOTIDE SEQUENCE [LARGE SCALE GENOMIC DNA]</scope>
    <source>
        <strain evidence="3">S2_005_001_R1_22</strain>
    </source>
</reference>
<dbReference type="Proteomes" id="UP000249229">
    <property type="component" value="Unassembled WGS sequence"/>
</dbReference>
<dbReference type="EMBL" id="QFQI01000002">
    <property type="protein sequence ID" value="PZQ62070.1"/>
    <property type="molecule type" value="Genomic_DNA"/>
</dbReference>
<dbReference type="InterPro" id="IPR019301">
    <property type="entry name" value="Flagellar_prot_FlgJ_N"/>
</dbReference>
<feature type="region of interest" description="Disordered" evidence="1">
    <location>
        <begin position="95"/>
        <end position="121"/>
    </location>
</feature>
<evidence type="ECO:0000313" key="4">
    <source>
        <dbReference type="Proteomes" id="UP000249229"/>
    </source>
</evidence>
<accession>A0A2W5RFJ4</accession>
<feature type="compositionally biased region" description="Polar residues" evidence="1">
    <location>
        <begin position="110"/>
        <end position="121"/>
    </location>
</feature>
<proteinExistence type="predicted"/>
<name>A0A2W5RFJ4_9SPHN</name>
<evidence type="ECO:0000259" key="2">
    <source>
        <dbReference type="Pfam" id="PF10135"/>
    </source>
</evidence>
<sequence>MANAIGGAITGQTGLDSGLSRAATRQNLDKAAQQFESVFTGMMLKSMRAAKLADPLIDSKAMETFRDMSDQKVVQNIAEHHPLGIGAAMSRFLAQAQPDMASQPDGASQPDLNPNRATLAE</sequence>